<name>A0A164K223_9NOCA</name>
<dbReference type="OrthoDB" id="4519010at2"/>
<evidence type="ECO:0008006" key="3">
    <source>
        <dbReference type="Google" id="ProtNLM"/>
    </source>
</evidence>
<accession>A0A164K223</accession>
<dbReference type="Proteomes" id="UP000076512">
    <property type="component" value="Unassembled WGS sequence"/>
</dbReference>
<gene>
    <name evidence="1" type="ORF">AWN90_41225</name>
</gene>
<dbReference type="InterPro" id="IPR014729">
    <property type="entry name" value="Rossmann-like_a/b/a_fold"/>
</dbReference>
<dbReference type="Gene3D" id="3.40.50.620">
    <property type="entry name" value="HUPs"/>
    <property type="match status" value="1"/>
</dbReference>
<dbReference type="STRING" id="455432.AWN90_41225"/>
<evidence type="ECO:0000313" key="1">
    <source>
        <dbReference type="EMBL" id="KZM70949.1"/>
    </source>
</evidence>
<organism evidence="1 2">
    <name type="scientific">Nocardia terpenica</name>
    <dbReference type="NCBI Taxonomy" id="455432"/>
    <lineage>
        <taxon>Bacteria</taxon>
        <taxon>Bacillati</taxon>
        <taxon>Actinomycetota</taxon>
        <taxon>Actinomycetes</taxon>
        <taxon>Mycobacteriales</taxon>
        <taxon>Nocardiaceae</taxon>
        <taxon>Nocardia</taxon>
    </lineage>
</organism>
<dbReference type="AlphaFoldDB" id="A0A164K223"/>
<evidence type="ECO:0000313" key="2">
    <source>
        <dbReference type="Proteomes" id="UP000076512"/>
    </source>
</evidence>
<sequence length="369" mass="41546">MPGTSELVSTNHGARLHILSLGAGVQSTTLALMACRGEVLPNGDSMRVDAAIFADTRWEPVHVYQHLDRLTAELDRAGIPLYRVSKGDLRADTLDPRKRFVSVPYYTLAPNHTIRQPVTAPCPNRGCGWCDYDAESDPLGEGRPADCADCGNAGYVVTGTVERPATRRELEGIGRRQCTAEYKLGPINRKVRELLGAAPPDYRRVPRGRVAEQWIGFSTDEVHRVNDRPENRYTRKRYPLLELGMSRKDCQRWLRAAGWPDVARSACIGCPYHGNRQWREMRDHRPREWADAVDFDRRIRQGGTRIGVGRLNGEAFLHRSRLPLELAPIDRVSSREWADRQIDIFDELAEYGDPDGCSPYGCRSGIEVA</sequence>
<dbReference type="EMBL" id="LWGR01000013">
    <property type="protein sequence ID" value="KZM70949.1"/>
    <property type="molecule type" value="Genomic_DNA"/>
</dbReference>
<protein>
    <recommendedName>
        <fullName evidence="3">Phosphoadenosine phosphosulfate reductase</fullName>
    </recommendedName>
</protein>
<keyword evidence="2" id="KW-1185">Reference proteome</keyword>
<proteinExistence type="predicted"/>
<reference evidence="1 2" key="1">
    <citation type="submission" date="2016-04" db="EMBL/GenBank/DDBJ databases">
        <authorList>
            <person name="Evans L.H."/>
            <person name="Alamgir A."/>
            <person name="Owens N."/>
            <person name="Weber N.D."/>
            <person name="Virtaneva K."/>
            <person name="Barbian K."/>
            <person name="Babar A."/>
            <person name="Rosenke K."/>
        </authorList>
    </citation>
    <scope>NUCLEOTIDE SEQUENCE [LARGE SCALE GENOMIC DNA]</scope>
    <source>
        <strain evidence="1 2">IFM 0406</strain>
    </source>
</reference>
<comment type="caution">
    <text evidence="1">The sequence shown here is derived from an EMBL/GenBank/DDBJ whole genome shotgun (WGS) entry which is preliminary data.</text>
</comment>